<dbReference type="AlphaFoldDB" id="A0A392WA84"/>
<name>A0A392WA84_9FABA</name>
<evidence type="ECO:0000313" key="3">
    <source>
        <dbReference type="Proteomes" id="UP000265520"/>
    </source>
</evidence>
<evidence type="ECO:0000313" key="2">
    <source>
        <dbReference type="EMBL" id="MCI97166.1"/>
    </source>
</evidence>
<organism evidence="2 3">
    <name type="scientific">Trifolium medium</name>
    <dbReference type="NCBI Taxonomy" id="97028"/>
    <lineage>
        <taxon>Eukaryota</taxon>
        <taxon>Viridiplantae</taxon>
        <taxon>Streptophyta</taxon>
        <taxon>Embryophyta</taxon>
        <taxon>Tracheophyta</taxon>
        <taxon>Spermatophyta</taxon>
        <taxon>Magnoliopsida</taxon>
        <taxon>eudicotyledons</taxon>
        <taxon>Gunneridae</taxon>
        <taxon>Pentapetalae</taxon>
        <taxon>rosids</taxon>
        <taxon>fabids</taxon>
        <taxon>Fabales</taxon>
        <taxon>Fabaceae</taxon>
        <taxon>Papilionoideae</taxon>
        <taxon>50 kb inversion clade</taxon>
        <taxon>NPAAA clade</taxon>
        <taxon>Hologalegina</taxon>
        <taxon>IRL clade</taxon>
        <taxon>Trifolieae</taxon>
        <taxon>Trifolium</taxon>
    </lineage>
</organism>
<keyword evidence="3" id="KW-1185">Reference proteome</keyword>
<comment type="caution">
    <text evidence="2">The sequence shown here is derived from an EMBL/GenBank/DDBJ whole genome shotgun (WGS) entry which is preliminary data.</text>
</comment>
<dbReference type="EMBL" id="LXQA011434706">
    <property type="protein sequence ID" value="MCI97166.1"/>
    <property type="molecule type" value="Genomic_DNA"/>
</dbReference>
<protein>
    <submittedName>
        <fullName evidence="2">Uncharacterized protein</fullName>
    </submittedName>
</protein>
<sequence length="22" mass="2360">MSSHGKKTLSIIGDEASSARQR</sequence>
<feature type="non-terminal residue" evidence="2">
    <location>
        <position position="22"/>
    </location>
</feature>
<proteinExistence type="predicted"/>
<feature type="region of interest" description="Disordered" evidence="1">
    <location>
        <begin position="1"/>
        <end position="22"/>
    </location>
</feature>
<dbReference type="Proteomes" id="UP000265520">
    <property type="component" value="Unassembled WGS sequence"/>
</dbReference>
<reference evidence="2 3" key="1">
    <citation type="journal article" date="2018" name="Front. Plant Sci.">
        <title>Red Clover (Trifolium pratense) and Zigzag Clover (T. medium) - A Picture of Genomic Similarities and Differences.</title>
        <authorList>
            <person name="Dluhosova J."/>
            <person name="Istvanek J."/>
            <person name="Nedelnik J."/>
            <person name="Repkova J."/>
        </authorList>
    </citation>
    <scope>NUCLEOTIDE SEQUENCE [LARGE SCALE GENOMIC DNA]</scope>
    <source>
        <strain evidence="3">cv. 10/8</strain>
        <tissue evidence="2">Leaf</tissue>
    </source>
</reference>
<accession>A0A392WA84</accession>
<evidence type="ECO:0000256" key="1">
    <source>
        <dbReference type="SAM" id="MobiDB-lite"/>
    </source>
</evidence>